<keyword evidence="2" id="KW-1003">Cell membrane</keyword>
<evidence type="ECO:0000256" key="2">
    <source>
        <dbReference type="ARBA" id="ARBA00022475"/>
    </source>
</evidence>
<dbReference type="InterPro" id="IPR023845">
    <property type="entry name" value="DUF3817_TM"/>
</dbReference>
<reference evidence="8 9" key="1">
    <citation type="submission" date="2020-10" db="EMBL/GenBank/DDBJ databases">
        <title>Novel species in genus Corynebacterium.</title>
        <authorList>
            <person name="Zhang G."/>
        </authorList>
    </citation>
    <scope>NUCLEOTIDE SEQUENCE [LARGE SCALE GENOMIC DNA]</scope>
    <source>
        <strain evidence="8 9">DSM 45110</strain>
    </source>
</reference>
<evidence type="ECO:0000259" key="7">
    <source>
        <dbReference type="Pfam" id="PF12823"/>
    </source>
</evidence>
<evidence type="ECO:0000256" key="3">
    <source>
        <dbReference type="ARBA" id="ARBA00022692"/>
    </source>
</evidence>
<accession>A0ABR9ZJG7</accession>
<sequence length="154" mass="16569">MSPKTLYKNVAIGEVITWALLLTAMALKYSGTTEALMPIAGGIHGFVFLAFCVSTVLIWVNNQWSAGRGIAGLASALIPFMTIPFERNAEKHNLLERGWRFRAGSGDQPRTLPEKVLAFYVTKPAIAVLVTLIGLAIVFGGLLALGSPADLVRQ</sequence>
<keyword evidence="9" id="KW-1185">Reference proteome</keyword>
<keyword evidence="5 6" id="KW-0472">Membrane</keyword>
<keyword evidence="4 6" id="KW-1133">Transmembrane helix</keyword>
<proteinExistence type="predicted"/>
<feature type="transmembrane region" description="Helical" evidence="6">
    <location>
        <begin position="6"/>
        <end position="27"/>
    </location>
</feature>
<evidence type="ECO:0000256" key="1">
    <source>
        <dbReference type="ARBA" id="ARBA00004651"/>
    </source>
</evidence>
<comment type="subcellular location">
    <subcellularLocation>
        <location evidence="1">Cell membrane</location>
        <topology evidence="1">Multi-pass membrane protein</topology>
    </subcellularLocation>
</comment>
<gene>
    <name evidence="8" type="ORF">IRY30_05440</name>
</gene>
<feature type="transmembrane region" description="Helical" evidence="6">
    <location>
        <begin position="66"/>
        <end position="85"/>
    </location>
</feature>
<dbReference type="RefSeq" id="WP_194556314.1">
    <property type="nucleotide sequence ID" value="NZ_JADKMY010000001.1"/>
</dbReference>
<organism evidence="8 9">
    <name type="scientific">Corynebacterium suicordis DSM 45110</name>
    <dbReference type="NCBI Taxonomy" id="1121369"/>
    <lineage>
        <taxon>Bacteria</taxon>
        <taxon>Bacillati</taxon>
        <taxon>Actinomycetota</taxon>
        <taxon>Actinomycetes</taxon>
        <taxon>Mycobacteriales</taxon>
        <taxon>Corynebacteriaceae</taxon>
        <taxon>Corynebacterium</taxon>
    </lineage>
</organism>
<name>A0ABR9ZJG7_9CORY</name>
<dbReference type="NCBIfam" id="TIGR03954">
    <property type="entry name" value="integ_memb_HG"/>
    <property type="match status" value="1"/>
</dbReference>
<feature type="transmembrane region" description="Helical" evidence="6">
    <location>
        <begin position="39"/>
        <end position="60"/>
    </location>
</feature>
<evidence type="ECO:0000313" key="8">
    <source>
        <dbReference type="EMBL" id="MBF4553522.1"/>
    </source>
</evidence>
<comment type="caution">
    <text evidence="8">The sequence shown here is derived from an EMBL/GenBank/DDBJ whole genome shotgun (WGS) entry which is preliminary data.</text>
</comment>
<dbReference type="PANTHER" id="PTHR40077:SF1">
    <property type="entry name" value="MEMBRANE PROTEIN"/>
    <property type="match status" value="1"/>
</dbReference>
<dbReference type="Proteomes" id="UP000635902">
    <property type="component" value="Unassembled WGS sequence"/>
</dbReference>
<keyword evidence="3 6" id="KW-0812">Transmembrane</keyword>
<dbReference type="PANTHER" id="PTHR40077">
    <property type="entry name" value="MEMBRANE PROTEIN-RELATED"/>
    <property type="match status" value="1"/>
</dbReference>
<dbReference type="EMBL" id="JADKMY010000001">
    <property type="protein sequence ID" value="MBF4553522.1"/>
    <property type="molecule type" value="Genomic_DNA"/>
</dbReference>
<evidence type="ECO:0000256" key="5">
    <source>
        <dbReference type="ARBA" id="ARBA00023136"/>
    </source>
</evidence>
<evidence type="ECO:0000256" key="6">
    <source>
        <dbReference type="SAM" id="Phobius"/>
    </source>
</evidence>
<evidence type="ECO:0000256" key="4">
    <source>
        <dbReference type="ARBA" id="ARBA00022989"/>
    </source>
</evidence>
<feature type="domain" description="DUF3817" evidence="7">
    <location>
        <begin position="6"/>
        <end position="90"/>
    </location>
</feature>
<evidence type="ECO:0000313" key="9">
    <source>
        <dbReference type="Proteomes" id="UP000635902"/>
    </source>
</evidence>
<protein>
    <submittedName>
        <fullName evidence="8">DUF3817 domain-containing protein</fullName>
    </submittedName>
</protein>
<feature type="transmembrane region" description="Helical" evidence="6">
    <location>
        <begin position="125"/>
        <end position="145"/>
    </location>
</feature>
<dbReference type="Pfam" id="PF12823">
    <property type="entry name" value="DUF3817"/>
    <property type="match status" value="1"/>
</dbReference>